<organism evidence="2 3">
    <name type="scientific">Methanobrevibacter millerae</name>
    <dbReference type="NCBI Taxonomy" id="230361"/>
    <lineage>
        <taxon>Archaea</taxon>
        <taxon>Methanobacteriati</taxon>
        <taxon>Methanobacteriota</taxon>
        <taxon>Methanomada group</taxon>
        <taxon>Methanobacteria</taxon>
        <taxon>Methanobacteriales</taxon>
        <taxon>Methanobacteriaceae</taxon>
        <taxon>Methanobrevibacter</taxon>
    </lineage>
</organism>
<sequence>MRIKPHKEIKYPDMIQDFLSEVMKNEFKFFQFSCENEVHTFYSETESTVEFKHEYLKETDEEGEIFYLNYESISSIVLSKNEASEEDELDTFNDDDDWTGNRIQF</sequence>
<name>A0A8T3VFW8_9EURY</name>
<dbReference type="EMBL" id="SUTF01000003">
    <property type="protein sequence ID" value="MBE6510133.1"/>
    <property type="molecule type" value="Genomic_DNA"/>
</dbReference>
<feature type="compositionally biased region" description="Acidic residues" evidence="1">
    <location>
        <begin position="86"/>
        <end position="98"/>
    </location>
</feature>
<comment type="caution">
    <text evidence="2">The sequence shown here is derived from an EMBL/GenBank/DDBJ whole genome shotgun (WGS) entry which is preliminary data.</text>
</comment>
<feature type="region of interest" description="Disordered" evidence="1">
    <location>
        <begin position="86"/>
        <end position="105"/>
    </location>
</feature>
<evidence type="ECO:0000256" key="1">
    <source>
        <dbReference type="SAM" id="MobiDB-lite"/>
    </source>
</evidence>
<evidence type="ECO:0000313" key="2">
    <source>
        <dbReference type="EMBL" id="MBE6510133.1"/>
    </source>
</evidence>
<dbReference type="Proteomes" id="UP000713479">
    <property type="component" value="Unassembled WGS sequence"/>
</dbReference>
<reference evidence="2" key="1">
    <citation type="submission" date="2019-04" db="EMBL/GenBank/DDBJ databases">
        <title>Evolution of Biomass-Degrading Anaerobic Consortia Revealed by Metagenomics.</title>
        <authorList>
            <person name="Peng X."/>
        </authorList>
    </citation>
    <scope>NUCLEOTIDE SEQUENCE</scope>
    <source>
        <strain evidence="2">SIG13</strain>
    </source>
</reference>
<accession>A0A8T3VFW8</accession>
<dbReference type="AlphaFoldDB" id="A0A8T3VFW8"/>
<proteinExistence type="predicted"/>
<protein>
    <submittedName>
        <fullName evidence="2">Uncharacterized protein</fullName>
    </submittedName>
</protein>
<evidence type="ECO:0000313" key="3">
    <source>
        <dbReference type="Proteomes" id="UP000713479"/>
    </source>
</evidence>
<gene>
    <name evidence="2" type="ORF">E7Z74_02515</name>
</gene>